<keyword evidence="2" id="KW-1185">Reference proteome</keyword>
<accession>A0ABX0XNU7</accession>
<proteinExistence type="predicted"/>
<evidence type="ECO:0000313" key="1">
    <source>
        <dbReference type="EMBL" id="NJC34396.1"/>
    </source>
</evidence>
<dbReference type="Proteomes" id="UP000734218">
    <property type="component" value="Unassembled WGS sequence"/>
</dbReference>
<dbReference type="RefSeq" id="WP_167954238.1">
    <property type="nucleotide sequence ID" value="NZ_JAATJE010000001.1"/>
</dbReference>
<protein>
    <submittedName>
        <fullName evidence="1">Uncharacterized protein</fullName>
    </submittedName>
</protein>
<evidence type="ECO:0000313" key="2">
    <source>
        <dbReference type="Proteomes" id="UP000734218"/>
    </source>
</evidence>
<dbReference type="EMBL" id="JAATJE010000001">
    <property type="protein sequence ID" value="NJC34396.1"/>
    <property type="molecule type" value="Genomic_DNA"/>
</dbReference>
<comment type="caution">
    <text evidence="1">The sequence shown here is derived from an EMBL/GenBank/DDBJ whole genome shotgun (WGS) entry which is preliminary data.</text>
</comment>
<name>A0ABX0XNU7_9SPHN</name>
<sequence length="109" mass="12153">MNFDELPPSQSHRLLPLGESRIETRDGQPWLIVTGEAPCANMEVALHPYFYIERPDWWSIELVGNVPGGFCLEAITPYTVARPLRGITGHKGITVVGADETRNHAIQDD</sequence>
<gene>
    <name evidence="1" type="ORF">GGR88_001870</name>
</gene>
<organism evidence="1 2">
    <name type="scientific">Sphingomonas jejuensis</name>
    <dbReference type="NCBI Taxonomy" id="904715"/>
    <lineage>
        <taxon>Bacteria</taxon>
        <taxon>Pseudomonadati</taxon>
        <taxon>Pseudomonadota</taxon>
        <taxon>Alphaproteobacteria</taxon>
        <taxon>Sphingomonadales</taxon>
        <taxon>Sphingomonadaceae</taxon>
        <taxon>Sphingomonas</taxon>
    </lineage>
</organism>
<reference evidence="1 2" key="1">
    <citation type="submission" date="2020-03" db="EMBL/GenBank/DDBJ databases">
        <title>Genomic Encyclopedia of Type Strains, Phase IV (KMG-IV): sequencing the most valuable type-strain genomes for metagenomic binning, comparative biology and taxonomic classification.</title>
        <authorList>
            <person name="Goeker M."/>
        </authorList>
    </citation>
    <scope>NUCLEOTIDE SEQUENCE [LARGE SCALE GENOMIC DNA]</scope>
    <source>
        <strain evidence="1 2">DSM 27651</strain>
    </source>
</reference>